<proteinExistence type="predicted"/>
<name>A0A8S5UJZ7_9CAUD</name>
<sequence>MVHHTCHIITNTFFGEITSVFNAYTVSLEYKRVRVCHSIISFLKEYP</sequence>
<organism evidence="1">
    <name type="scientific">Siphoviridae sp. ctvph17</name>
    <dbReference type="NCBI Taxonomy" id="2825724"/>
    <lineage>
        <taxon>Viruses</taxon>
        <taxon>Duplodnaviria</taxon>
        <taxon>Heunggongvirae</taxon>
        <taxon>Uroviricota</taxon>
        <taxon>Caudoviricetes</taxon>
    </lineage>
</organism>
<protein>
    <submittedName>
        <fullName evidence="1">Uncharacterized protein</fullName>
    </submittedName>
</protein>
<reference evidence="1" key="1">
    <citation type="journal article" date="2021" name="Proc. Natl. Acad. Sci. U.S.A.">
        <title>A Catalog of Tens of Thousands of Viruses from Human Metagenomes Reveals Hidden Associations with Chronic Diseases.</title>
        <authorList>
            <person name="Tisza M.J."/>
            <person name="Buck C.B."/>
        </authorList>
    </citation>
    <scope>NUCLEOTIDE SEQUENCE</scope>
    <source>
        <strain evidence="1">Ctvph17</strain>
    </source>
</reference>
<dbReference type="EMBL" id="BK016095">
    <property type="protein sequence ID" value="DAF94694.1"/>
    <property type="molecule type" value="Genomic_DNA"/>
</dbReference>
<accession>A0A8S5UJZ7</accession>
<evidence type="ECO:0000313" key="1">
    <source>
        <dbReference type="EMBL" id="DAF94694.1"/>
    </source>
</evidence>